<reference evidence="2" key="2">
    <citation type="journal article" date="2021" name="PeerJ">
        <title>Extensive microbial diversity within the chicken gut microbiome revealed by metagenomics and culture.</title>
        <authorList>
            <person name="Gilroy R."/>
            <person name="Ravi A."/>
            <person name="Getino M."/>
            <person name="Pursley I."/>
            <person name="Horton D.L."/>
            <person name="Alikhan N.F."/>
            <person name="Baker D."/>
            <person name="Gharbi K."/>
            <person name="Hall N."/>
            <person name="Watson M."/>
            <person name="Adriaenssens E.M."/>
            <person name="Foster-Nyarko E."/>
            <person name="Jarju S."/>
            <person name="Secka A."/>
            <person name="Antonio M."/>
            <person name="Oren A."/>
            <person name="Chaudhuri R.R."/>
            <person name="La Ragione R."/>
            <person name="Hildebrand F."/>
            <person name="Pallen M.J."/>
        </authorList>
    </citation>
    <scope>NUCLEOTIDE SEQUENCE</scope>
    <source>
        <strain evidence="2">11167</strain>
    </source>
</reference>
<comment type="caution">
    <text evidence="2">The sequence shown here is derived from an EMBL/GenBank/DDBJ whole genome shotgun (WGS) entry which is preliminary data.</text>
</comment>
<gene>
    <name evidence="2" type="ORF">IAC42_08455</name>
</gene>
<evidence type="ECO:0000313" key="2">
    <source>
        <dbReference type="EMBL" id="MBO8443765.1"/>
    </source>
</evidence>
<accession>A0A9D9EC38</accession>
<feature type="domain" description="AAA" evidence="1">
    <location>
        <begin position="12"/>
        <end position="145"/>
    </location>
</feature>
<proteinExistence type="predicted"/>
<dbReference type="SUPFAM" id="SSF52540">
    <property type="entry name" value="P-loop containing nucleoside triphosphate hydrolases"/>
    <property type="match status" value="1"/>
</dbReference>
<sequence length="329" mass="37065">MLEWKESSNGSRALLIKGARRVGKSTIVEEFAKREYLSYILINFAQQGSDVIDLFDDLSNIDYIMLRLQLIFGVSLHERKSVIIFDEVQLCPKARAAIKFLVADGRYDYIETGSLLTLRENVKGIVIPSEEKVLMMNPMDFEEFCWAYSDDASFPLLHTLYEALEPIGQAAFRKLIEKFRLYLLTGGMPQAVSALLEENNFRHVDEVKREIIELYEADFYKFDPSGRAARLFEAIPGNLSKNRTKFSLNAAGGGTRSKKEEILAGLVDSNTVNISHHVTNPDPAIALSKDVDTFKLFVADTGLFVTLAFKGSRFSDNVIEEPQITPMLA</sequence>
<dbReference type="PANTHER" id="PTHR33295">
    <property type="entry name" value="ATPASE"/>
    <property type="match status" value="1"/>
</dbReference>
<dbReference type="PANTHER" id="PTHR33295:SF7">
    <property type="entry name" value="ATPASE"/>
    <property type="match status" value="1"/>
</dbReference>
<protein>
    <submittedName>
        <fullName evidence="2">ATP-binding protein</fullName>
    </submittedName>
</protein>
<reference evidence="2" key="1">
    <citation type="submission" date="2020-10" db="EMBL/GenBank/DDBJ databases">
        <authorList>
            <person name="Gilroy R."/>
        </authorList>
    </citation>
    <scope>NUCLEOTIDE SEQUENCE</scope>
    <source>
        <strain evidence="2">11167</strain>
    </source>
</reference>
<keyword evidence="2" id="KW-0547">Nucleotide-binding</keyword>
<evidence type="ECO:0000259" key="1">
    <source>
        <dbReference type="Pfam" id="PF13173"/>
    </source>
</evidence>
<dbReference type="InterPro" id="IPR041682">
    <property type="entry name" value="AAA_14"/>
</dbReference>
<keyword evidence="2" id="KW-0067">ATP-binding</keyword>
<dbReference type="EMBL" id="JADIMU010000056">
    <property type="protein sequence ID" value="MBO8443765.1"/>
    <property type="molecule type" value="Genomic_DNA"/>
</dbReference>
<organism evidence="2 3">
    <name type="scientific">Candidatus Aphodenecus pullistercoris</name>
    <dbReference type="NCBI Taxonomy" id="2840669"/>
    <lineage>
        <taxon>Bacteria</taxon>
        <taxon>Pseudomonadati</taxon>
        <taxon>Spirochaetota</taxon>
        <taxon>Spirochaetia</taxon>
        <taxon>Spirochaetales</taxon>
        <taxon>Candidatus Aphodenecus</taxon>
    </lineage>
</organism>
<dbReference type="GO" id="GO:0005524">
    <property type="term" value="F:ATP binding"/>
    <property type="evidence" value="ECO:0007669"/>
    <property type="project" value="UniProtKB-KW"/>
</dbReference>
<dbReference type="Proteomes" id="UP000823633">
    <property type="component" value="Unassembled WGS sequence"/>
</dbReference>
<name>A0A9D9EC38_9SPIR</name>
<evidence type="ECO:0000313" key="3">
    <source>
        <dbReference type="Proteomes" id="UP000823633"/>
    </source>
</evidence>
<dbReference type="AlphaFoldDB" id="A0A9D9EC38"/>
<dbReference type="Pfam" id="PF13173">
    <property type="entry name" value="AAA_14"/>
    <property type="match status" value="1"/>
</dbReference>
<dbReference type="InterPro" id="IPR027417">
    <property type="entry name" value="P-loop_NTPase"/>
</dbReference>